<proteinExistence type="predicted"/>
<organism evidence="1 2">
    <name type="scientific">Paxillus rubicundulus Ve08.2h10</name>
    <dbReference type="NCBI Taxonomy" id="930991"/>
    <lineage>
        <taxon>Eukaryota</taxon>
        <taxon>Fungi</taxon>
        <taxon>Dikarya</taxon>
        <taxon>Basidiomycota</taxon>
        <taxon>Agaricomycotina</taxon>
        <taxon>Agaricomycetes</taxon>
        <taxon>Agaricomycetidae</taxon>
        <taxon>Boletales</taxon>
        <taxon>Paxilineae</taxon>
        <taxon>Paxillaceae</taxon>
        <taxon>Paxillus</taxon>
    </lineage>
</organism>
<dbReference type="InParanoid" id="A0A0D0BJJ0"/>
<dbReference type="AlphaFoldDB" id="A0A0D0BJJ0"/>
<reference evidence="2" key="2">
    <citation type="submission" date="2015-01" db="EMBL/GenBank/DDBJ databases">
        <title>Evolutionary Origins and Diversification of the Mycorrhizal Mutualists.</title>
        <authorList>
            <consortium name="DOE Joint Genome Institute"/>
            <consortium name="Mycorrhizal Genomics Consortium"/>
            <person name="Kohler A."/>
            <person name="Kuo A."/>
            <person name="Nagy L.G."/>
            <person name="Floudas D."/>
            <person name="Copeland A."/>
            <person name="Barry K.W."/>
            <person name="Cichocki N."/>
            <person name="Veneault-Fourrey C."/>
            <person name="LaButti K."/>
            <person name="Lindquist E.A."/>
            <person name="Lipzen A."/>
            <person name="Lundell T."/>
            <person name="Morin E."/>
            <person name="Murat C."/>
            <person name="Riley R."/>
            <person name="Ohm R."/>
            <person name="Sun H."/>
            <person name="Tunlid A."/>
            <person name="Henrissat B."/>
            <person name="Grigoriev I.V."/>
            <person name="Hibbett D.S."/>
            <person name="Martin F."/>
        </authorList>
    </citation>
    <scope>NUCLEOTIDE SEQUENCE [LARGE SCALE GENOMIC DNA]</scope>
    <source>
        <strain evidence="2">Ve08.2h10</strain>
    </source>
</reference>
<evidence type="ECO:0000313" key="2">
    <source>
        <dbReference type="Proteomes" id="UP000054538"/>
    </source>
</evidence>
<name>A0A0D0BJJ0_9AGAM</name>
<gene>
    <name evidence="1" type="ORF">PAXRUDRAFT_22787</name>
</gene>
<dbReference type="HOGENOM" id="CLU_3143559_0_0_1"/>
<keyword evidence="2" id="KW-1185">Reference proteome</keyword>
<protein>
    <submittedName>
        <fullName evidence="1">Uncharacterized protein</fullName>
    </submittedName>
</protein>
<dbReference type="EMBL" id="KN831616">
    <property type="protein sequence ID" value="KIK71822.1"/>
    <property type="molecule type" value="Genomic_DNA"/>
</dbReference>
<reference evidence="1 2" key="1">
    <citation type="submission" date="2014-04" db="EMBL/GenBank/DDBJ databases">
        <authorList>
            <consortium name="DOE Joint Genome Institute"/>
            <person name="Kuo A."/>
            <person name="Kohler A."/>
            <person name="Jargeat P."/>
            <person name="Nagy L.G."/>
            <person name="Floudas D."/>
            <person name="Copeland A."/>
            <person name="Barry K.W."/>
            <person name="Cichocki N."/>
            <person name="Veneault-Fourrey C."/>
            <person name="LaButti K."/>
            <person name="Lindquist E.A."/>
            <person name="Lipzen A."/>
            <person name="Lundell T."/>
            <person name="Morin E."/>
            <person name="Murat C."/>
            <person name="Sun H."/>
            <person name="Tunlid A."/>
            <person name="Henrissat B."/>
            <person name="Grigoriev I.V."/>
            <person name="Hibbett D.S."/>
            <person name="Martin F."/>
            <person name="Nordberg H.P."/>
            <person name="Cantor M.N."/>
            <person name="Hua S.X."/>
        </authorList>
    </citation>
    <scope>NUCLEOTIDE SEQUENCE [LARGE SCALE GENOMIC DNA]</scope>
    <source>
        <strain evidence="1 2">Ve08.2h10</strain>
    </source>
</reference>
<sequence>MPLRSVKEVDIDVNLRRCLRQDMDGTTEELSVCPLFEAFTPARTFRHPV</sequence>
<accession>A0A0D0BJJ0</accession>
<dbReference type="Proteomes" id="UP000054538">
    <property type="component" value="Unassembled WGS sequence"/>
</dbReference>
<evidence type="ECO:0000313" key="1">
    <source>
        <dbReference type="EMBL" id="KIK71822.1"/>
    </source>
</evidence>